<sequence>MRKALFAIRSSKQQLKHLRLIRVLSARSSVFKSMFTPDMREKTTDCVIIEDLEADTVRWMLVCLYSDNLDDLDWKVHKVCTSLSISTT</sequence>
<dbReference type="AlphaFoldDB" id="A0A4Y2M4M4"/>
<dbReference type="OrthoDB" id="687163at2759"/>
<protein>
    <recommendedName>
        <fullName evidence="1">BTB domain-containing protein</fullName>
    </recommendedName>
</protein>
<keyword evidence="3" id="KW-1185">Reference proteome</keyword>
<dbReference type="SUPFAM" id="SSF54695">
    <property type="entry name" value="POZ domain"/>
    <property type="match status" value="1"/>
</dbReference>
<evidence type="ECO:0000259" key="1">
    <source>
        <dbReference type="PROSITE" id="PS50097"/>
    </source>
</evidence>
<proteinExistence type="predicted"/>
<organism evidence="2 3">
    <name type="scientific">Araneus ventricosus</name>
    <name type="common">Orbweaver spider</name>
    <name type="synonym">Epeira ventricosa</name>
    <dbReference type="NCBI Taxonomy" id="182803"/>
    <lineage>
        <taxon>Eukaryota</taxon>
        <taxon>Metazoa</taxon>
        <taxon>Ecdysozoa</taxon>
        <taxon>Arthropoda</taxon>
        <taxon>Chelicerata</taxon>
        <taxon>Arachnida</taxon>
        <taxon>Araneae</taxon>
        <taxon>Araneomorphae</taxon>
        <taxon>Entelegynae</taxon>
        <taxon>Araneoidea</taxon>
        <taxon>Araneidae</taxon>
        <taxon>Araneus</taxon>
    </lineage>
</organism>
<dbReference type="InterPro" id="IPR011333">
    <property type="entry name" value="SKP1/BTB/POZ_sf"/>
</dbReference>
<dbReference type="Proteomes" id="UP000499080">
    <property type="component" value="Unassembled WGS sequence"/>
</dbReference>
<accession>A0A4Y2M4M4</accession>
<dbReference type="EMBL" id="BGPR01006812">
    <property type="protein sequence ID" value="GBN22025.1"/>
    <property type="molecule type" value="Genomic_DNA"/>
</dbReference>
<evidence type="ECO:0000313" key="3">
    <source>
        <dbReference type="Proteomes" id="UP000499080"/>
    </source>
</evidence>
<dbReference type="CDD" id="cd18186">
    <property type="entry name" value="BTB_POZ_ZBTB_KLHL-like"/>
    <property type="match status" value="1"/>
</dbReference>
<feature type="domain" description="BTB" evidence="1">
    <location>
        <begin position="23"/>
        <end position="73"/>
    </location>
</feature>
<evidence type="ECO:0000313" key="2">
    <source>
        <dbReference type="EMBL" id="GBN22025.1"/>
    </source>
</evidence>
<gene>
    <name evidence="2" type="ORF">AVEN_211335_1</name>
</gene>
<name>A0A4Y2M4M4_ARAVE</name>
<dbReference type="InterPro" id="IPR000210">
    <property type="entry name" value="BTB/POZ_dom"/>
</dbReference>
<reference evidence="2 3" key="1">
    <citation type="journal article" date="2019" name="Sci. Rep.">
        <title>Orb-weaving spider Araneus ventricosus genome elucidates the spidroin gene catalogue.</title>
        <authorList>
            <person name="Kono N."/>
            <person name="Nakamura H."/>
            <person name="Ohtoshi R."/>
            <person name="Moran D.A.P."/>
            <person name="Shinohara A."/>
            <person name="Yoshida Y."/>
            <person name="Fujiwara M."/>
            <person name="Mori M."/>
            <person name="Tomita M."/>
            <person name="Arakawa K."/>
        </authorList>
    </citation>
    <scope>NUCLEOTIDE SEQUENCE [LARGE SCALE GENOMIC DNA]</scope>
</reference>
<dbReference type="Pfam" id="PF00651">
    <property type="entry name" value="BTB"/>
    <property type="match status" value="1"/>
</dbReference>
<dbReference type="PROSITE" id="PS50097">
    <property type="entry name" value="BTB"/>
    <property type="match status" value="1"/>
</dbReference>
<comment type="caution">
    <text evidence="2">The sequence shown here is derived from an EMBL/GenBank/DDBJ whole genome shotgun (WGS) entry which is preliminary data.</text>
</comment>
<dbReference type="Gene3D" id="3.30.710.10">
    <property type="entry name" value="Potassium Channel Kv1.1, Chain A"/>
    <property type="match status" value="1"/>
</dbReference>
<dbReference type="PANTHER" id="PTHR24413">
    <property type="entry name" value="SPECKLE-TYPE POZ PROTEIN"/>
    <property type="match status" value="1"/>
</dbReference>